<evidence type="ECO:0000313" key="2">
    <source>
        <dbReference type="Proteomes" id="UP000316215"/>
    </source>
</evidence>
<name>A0A514JMV0_9ACTN</name>
<dbReference type="Gene3D" id="3.40.830.10">
    <property type="entry name" value="LigB-like"/>
    <property type="match status" value="1"/>
</dbReference>
<dbReference type="AlphaFoldDB" id="A0A514JMV0"/>
<protein>
    <submittedName>
        <fullName evidence="1">Uncharacterized protein</fullName>
    </submittedName>
</protein>
<evidence type="ECO:0000313" key="1">
    <source>
        <dbReference type="EMBL" id="QDI68656.1"/>
    </source>
</evidence>
<keyword evidence="2" id="KW-1185">Reference proteome</keyword>
<dbReference type="KEGG" id="sast:CD934_08135"/>
<dbReference type="Proteomes" id="UP000316215">
    <property type="component" value="Chromosome"/>
</dbReference>
<accession>A0A514JMV0</accession>
<proteinExistence type="predicted"/>
<organism evidence="1 2">
    <name type="scientific">Streptomyces calvus</name>
    <dbReference type="NCBI Taxonomy" id="67282"/>
    <lineage>
        <taxon>Bacteria</taxon>
        <taxon>Bacillati</taxon>
        <taxon>Actinomycetota</taxon>
        <taxon>Actinomycetes</taxon>
        <taxon>Kitasatosporales</taxon>
        <taxon>Streptomycetaceae</taxon>
        <taxon>Streptomyces</taxon>
    </lineage>
</organism>
<dbReference type="CDD" id="cd07951">
    <property type="entry name" value="ED_3B_N_AMMECR1"/>
    <property type="match status" value="1"/>
</dbReference>
<dbReference type="RefSeq" id="WP_142231661.1">
    <property type="nucleotide sequence ID" value="NZ_CP022310.1"/>
</dbReference>
<gene>
    <name evidence="1" type="ORF">CD934_08135</name>
</gene>
<reference evidence="1 2" key="1">
    <citation type="submission" date="2017-07" db="EMBL/GenBank/DDBJ databases">
        <title>The Complete Genome of Streptomyces asterosporus-ZSY.</title>
        <authorList>
            <person name="Zhang S."/>
        </authorList>
    </citation>
    <scope>NUCLEOTIDE SEQUENCE [LARGE SCALE GENOMIC DNA]</scope>
    <source>
        <strain evidence="1 2">DSM 41452</strain>
    </source>
</reference>
<sequence>MLVAAAVCPCPPLLVPEVAAGAAPELDTARAACTDALGVLAAARPDLLVVVGPADTAGPETYPQGTPGSFHGFGVGLDVRLGADVRPGADVPPEAGVRPGSEVPHGADRGTPAGPALPYGLAVGAWLLGRTGWADAPVEGRGVGEHLTAERCAEEGRAVAARADRVALLVMGDASACRTLKAPGYLDERAAPFDAEIARALGAADTGALIGLDTGLARDLRVSGRAPWQVLAGAAAGNASLGGALLYEDAPYGVGYLVATWS</sequence>
<dbReference type="EMBL" id="CP022310">
    <property type="protein sequence ID" value="QDI68656.1"/>
    <property type="molecule type" value="Genomic_DNA"/>
</dbReference>